<evidence type="ECO:0000313" key="1">
    <source>
        <dbReference type="EMBL" id="CAJ2636575.1"/>
    </source>
</evidence>
<accession>A0ACB0IXG3</accession>
<keyword evidence="2" id="KW-1185">Reference proteome</keyword>
<gene>
    <name evidence="1" type="ORF">MILVUS5_LOCUS7050</name>
</gene>
<dbReference type="EMBL" id="CASHSV030000013">
    <property type="protein sequence ID" value="CAJ2636575.1"/>
    <property type="molecule type" value="Genomic_DNA"/>
</dbReference>
<protein>
    <submittedName>
        <fullName evidence="1">Uncharacterized protein</fullName>
    </submittedName>
</protein>
<organism evidence="1 2">
    <name type="scientific">Trifolium pratense</name>
    <name type="common">Red clover</name>
    <dbReference type="NCBI Taxonomy" id="57577"/>
    <lineage>
        <taxon>Eukaryota</taxon>
        <taxon>Viridiplantae</taxon>
        <taxon>Streptophyta</taxon>
        <taxon>Embryophyta</taxon>
        <taxon>Tracheophyta</taxon>
        <taxon>Spermatophyta</taxon>
        <taxon>Magnoliopsida</taxon>
        <taxon>eudicotyledons</taxon>
        <taxon>Gunneridae</taxon>
        <taxon>Pentapetalae</taxon>
        <taxon>rosids</taxon>
        <taxon>fabids</taxon>
        <taxon>Fabales</taxon>
        <taxon>Fabaceae</taxon>
        <taxon>Papilionoideae</taxon>
        <taxon>50 kb inversion clade</taxon>
        <taxon>NPAAA clade</taxon>
        <taxon>Hologalegina</taxon>
        <taxon>IRL clade</taxon>
        <taxon>Trifolieae</taxon>
        <taxon>Trifolium</taxon>
    </lineage>
</organism>
<dbReference type="Proteomes" id="UP001177021">
    <property type="component" value="Unassembled WGS sequence"/>
</dbReference>
<reference evidence="1" key="1">
    <citation type="submission" date="2023-10" db="EMBL/GenBank/DDBJ databases">
        <authorList>
            <person name="Rodriguez Cubillos JULIANA M."/>
            <person name="De Vega J."/>
        </authorList>
    </citation>
    <scope>NUCLEOTIDE SEQUENCE</scope>
</reference>
<evidence type="ECO:0000313" key="2">
    <source>
        <dbReference type="Proteomes" id="UP001177021"/>
    </source>
</evidence>
<comment type="caution">
    <text evidence="1">The sequence shown here is derived from an EMBL/GenBank/DDBJ whole genome shotgun (WGS) entry which is preliminary data.</text>
</comment>
<name>A0ACB0IXG3_TRIPR</name>
<sequence length="395" mass="45307">MKRQKKSEIDIQDGDTDRLTSLPDHLLLHIIEFMNIKHSVQTCVLSKRWKDLWKSITNLMLRHEIHLNRSDIFNKFVFRILYGRDNSLPLHSLEYHVVDPSKTAVLDVMKYAASHNVQQLIVYVNSLFKEEDFEFPPSIFYCHSLTFLKLDFTHMFPFFLNRSKNMFPKSLNLPALKTLHLISITFTTSNNGCAEPFSTCNMLNTLLIMSCYLEDDAQTLCISNSNITSLTVGGTKKYEEAHNYKVVFCTPKLTSLTITGRPTYLAPSACNLPFIEEVNVDYTFLYIPYEGLVMSSWLQLLANVKIMTLSFHTLEQILSVLKNNGSVKNQPPCFVRLKSLKVELRCDSKISSEEVRGMVNYLLQNSPQTKVDIIKQPCGSGTFRECCYAKFEAAD</sequence>
<proteinExistence type="predicted"/>